<protein>
    <recommendedName>
        <fullName evidence="6">C2H2-type domain-containing protein</fullName>
    </recommendedName>
</protein>
<accession>A0A2A9NMN8</accession>
<evidence type="ECO:0000256" key="3">
    <source>
        <dbReference type="ARBA" id="ARBA00023242"/>
    </source>
</evidence>
<dbReference type="OrthoDB" id="342064at2759"/>
<dbReference type="InterPro" id="IPR039727">
    <property type="entry name" value="SE/Ars2"/>
</dbReference>
<keyword evidence="4" id="KW-0863">Zinc-finger</keyword>
<feature type="region of interest" description="Disordered" evidence="5">
    <location>
        <begin position="242"/>
        <end position="330"/>
    </location>
</feature>
<proteinExistence type="inferred from homology"/>
<dbReference type="InterPro" id="IPR007042">
    <property type="entry name" value="SERRATE/Ars2_C"/>
</dbReference>
<feature type="region of interest" description="Disordered" evidence="5">
    <location>
        <begin position="155"/>
        <end position="183"/>
    </location>
</feature>
<comment type="similarity">
    <text evidence="2">Belongs to the ARS2 family.</text>
</comment>
<keyword evidence="4" id="KW-0862">Zinc</keyword>
<dbReference type="PANTHER" id="PTHR13165">
    <property type="entry name" value="ARSENITE-RESISTANCE PROTEIN 2"/>
    <property type="match status" value="1"/>
</dbReference>
<feature type="region of interest" description="Disordered" evidence="5">
    <location>
        <begin position="1"/>
        <end position="41"/>
    </location>
</feature>
<dbReference type="PROSITE" id="PS00028">
    <property type="entry name" value="ZINC_FINGER_C2H2_1"/>
    <property type="match status" value="1"/>
</dbReference>
<dbReference type="InterPro" id="IPR013087">
    <property type="entry name" value="Znf_C2H2_type"/>
</dbReference>
<gene>
    <name evidence="7" type="ORF">AMATHDRAFT_60867</name>
</gene>
<feature type="compositionally biased region" description="Acidic residues" evidence="5">
    <location>
        <begin position="289"/>
        <end position="302"/>
    </location>
</feature>
<evidence type="ECO:0000256" key="2">
    <source>
        <dbReference type="ARBA" id="ARBA00005407"/>
    </source>
</evidence>
<dbReference type="SMART" id="SM01173">
    <property type="entry name" value="DUF4187"/>
    <property type="match status" value="1"/>
</dbReference>
<keyword evidence="4" id="KW-0479">Metal-binding</keyword>
<keyword evidence="3" id="KW-0539">Nucleus</keyword>
<dbReference type="GO" id="GO:0016604">
    <property type="term" value="C:nuclear body"/>
    <property type="evidence" value="ECO:0007669"/>
    <property type="project" value="TreeGrafter"/>
</dbReference>
<feature type="compositionally biased region" description="Low complexity" evidence="5">
    <location>
        <begin position="841"/>
        <end position="856"/>
    </location>
</feature>
<feature type="compositionally biased region" description="Basic and acidic residues" evidence="5">
    <location>
        <begin position="577"/>
        <end position="622"/>
    </location>
</feature>
<feature type="domain" description="C2H2-type" evidence="6">
    <location>
        <begin position="677"/>
        <end position="711"/>
    </location>
</feature>
<dbReference type="EMBL" id="KZ302001">
    <property type="protein sequence ID" value="PFH50584.1"/>
    <property type="molecule type" value="Genomic_DNA"/>
</dbReference>
<feature type="region of interest" description="Disordered" evidence="5">
    <location>
        <begin position="832"/>
        <end position="890"/>
    </location>
</feature>
<dbReference type="GO" id="GO:0016070">
    <property type="term" value="P:RNA metabolic process"/>
    <property type="evidence" value="ECO:0007669"/>
    <property type="project" value="UniProtKB-ARBA"/>
</dbReference>
<evidence type="ECO:0000259" key="6">
    <source>
        <dbReference type="PROSITE" id="PS50157"/>
    </source>
</evidence>
<dbReference type="STRING" id="703135.A0A2A9NMN8"/>
<dbReference type="GO" id="GO:0031047">
    <property type="term" value="P:regulatory ncRNA-mediated gene silencing"/>
    <property type="evidence" value="ECO:0007669"/>
    <property type="project" value="UniProtKB-ARBA"/>
</dbReference>
<evidence type="ECO:0000313" key="8">
    <source>
        <dbReference type="Proteomes" id="UP000242287"/>
    </source>
</evidence>
<feature type="compositionally biased region" description="Basic and acidic residues" evidence="5">
    <location>
        <begin position="88"/>
        <end position="107"/>
    </location>
</feature>
<evidence type="ECO:0000313" key="7">
    <source>
        <dbReference type="EMBL" id="PFH50584.1"/>
    </source>
</evidence>
<dbReference type="Pfam" id="PF12066">
    <property type="entry name" value="SERRATE_Ars2_N"/>
    <property type="match status" value="1"/>
</dbReference>
<feature type="compositionally biased region" description="Basic and acidic residues" evidence="5">
    <location>
        <begin position="162"/>
        <end position="175"/>
    </location>
</feature>
<feature type="region of interest" description="Disordered" evidence="5">
    <location>
        <begin position="463"/>
        <end position="497"/>
    </location>
</feature>
<dbReference type="InterPro" id="IPR025239">
    <property type="entry name" value="DUF4187"/>
</dbReference>
<dbReference type="AlphaFoldDB" id="A0A2A9NMN8"/>
<dbReference type="Pfam" id="PF04959">
    <property type="entry name" value="ARS2"/>
    <property type="match status" value="1"/>
</dbReference>
<comment type="subcellular location">
    <subcellularLocation>
        <location evidence="1">Nucleus</location>
    </subcellularLocation>
</comment>
<dbReference type="SUPFAM" id="SSF54928">
    <property type="entry name" value="RNA-binding domain, RBD"/>
    <property type="match status" value="1"/>
</dbReference>
<keyword evidence="8" id="KW-1185">Reference proteome</keyword>
<dbReference type="Proteomes" id="UP000242287">
    <property type="component" value="Unassembled WGS sequence"/>
</dbReference>
<sequence length="905" mass="102192">MSWSSSSYPPPRRSRSRSPRGSYLPRPPYPEPGYPGDSYRADWDAYDRDRWAGYDRDRATYDYNRRGRSRSPGSEEIGRKRRRSLSPYDRDRYDPRPRYSDDYDAHSRGYGGYSPRRGHPLPFPARRAPPDPHTFDYPATLKQYAEWFRYHYPQQATEEDNADKAAEQEAGDGSKPRNGIKSRWEKYKKGFAAAQLQTMFDHHRKSPWFAEKYDPASEFQQLRTRVRKEGWKGRLNTFLHDLESGKFDPDLNEPELESSKSPVNESASNGDIVPKEANGSAEDAKGDDDMQFNVDADDEAGDNDANRLDANGKAPSDNRRNNRGEEISVMPEGNQVMIRTIPPDIGRVKLEEACSKIPGFVYLALGDPLQKRNFYRAGWIRFRDDAEMSTVMTELSEKKIEGFKLHVTHNQRPFVNRIRFTPEVASRPERLAKDLVNVRILAEILEDEATRLRAAKVQLLNGPKVDNEGAQSNEQTDVPMAPPEGEEDDLEPSERGSVAVERRIEKVMAELRDQGLINVDDEKAYEEKVVIVSLDLYLAYLRAAYHTCYYCAVVTDHLEELQRKCIKHVRKPLPKSANEEKAMEAEKDKKEVESEDKGAEKDKDKETKKEGQGKDRLGDNKDGKRNDERWLEWLDSKIALLINRNGVDPRDYSGKSYDEELSKTVEPYIKQEDEGKFRCKTCQKLFKATSFVEKHIANKHPDLVKHLEEIPYFNNFALDPHRIQPFSHPPPPTNSGSQAPPPQAYGIQALPAYHGGEFGRPPFYGGAPYAAGFPPTYNGYWEHHGYGGPYMAPGYAAPGVPPPRRDEATIARRLSDRISGFAPGTDNSNVAAAAGLPPKPSAAALDSALSSGSGNRRGNRNTSTQGGPPPPPPPDAKEDPRAAAGKRVSYHDMDLVAEGDVELFY</sequence>
<dbReference type="GO" id="GO:0003676">
    <property type="term" value="F:nucleic acid binding"/>
    <property type="evidence" value="ECO:0007669"/>
    <property type="project" value="InterPro"/>
</dbReference>
<feature type="region of interest" description="Disordered" evidence="5">
    <location>
        <begin position="573"/>
        <end position="622"/>
    </location>
</feature>
<dbReference type="PROSITE" id="PS50157">
    <property type="entry name" value="ZINC_FINGER_C2H2_2"/>
    <property type="match status" value="1"/>
</dbReference>
<evidence type="ECO:0000256" key="1">
    <source>
        <dbReference type="ARBA" id="ARBA00004123"/>
    </source>
</evidence>
<feature type="region of interest" description="Disordered" evidence="5">
    <location>
        <begin position="57"/>
        <end position="136"/>
    </location>
</feature>
<name>A0A2A9NMN8_9AGAR</name>
<dbReference type="InterPro" id="IPR021933">
    <property type="entry name" value="SERRATE/Ars2_N"/>
</dbReference>
<dbReference type="PANTHER" id="PTHR13165:SF0">
    <property type="entry name" value="SERRATE RNA EFFECTOR MOLECULE HOMOLOG"/>
    <property type="match status" value="1"/>
</dbReference>
<dbReference type="GO" id="GO:0008270">
    <property type="term" value="F:zinc ion binding"/>
    <property type="evidence" value="ECO:0007669"/>
    <property type="project" value="UniProtKB-KW"/>
</dbReference>
<evidence type="ECO:0000256" key="4">
    <source>
        <dbReference type="PROSITE-ProRule" id="PRU00042"/>
    </source>
</evidence>
<evidence type="ECO:0000256" key="5">
    <source>
        <dbReference type="SAM" id="MobiDB-lite"/>
    </source>
</evidence>
<reference evidence="7 8" key="1">
    <citation type="submission" date="2014-02" db="EMBL/GenBank/DDBJ databases">
        <title>Transposable element dynamics among asymbiotic and ectomycorrhizal Amanita fungi.</title>
        <authorList>
            <consortium name="DOE Joint Genome Institute"/>
            <person name="Hess J."/>
            <person name="Skrede I."/>
            <person name="Wolfe B."/>
            <person name="LaButti K."/>
            <person name="Ohm R.A."/>
            <person name="Grigoriev I.V."/>
            <person name="Pringle A."/>
        </authorList>
    </citation>
    <scope>NUCLEOTIDE SEQUENCE [LARGE SCALE GENOMIC DNA]</scope>
    <source>
        <strain evidence="7 8">SKay4041</strain>
    </source>
</reference>
<dbReference type="InterPro" id="IPR035979">
    <property type="entry name" value="RBD_domain_sf"/>
</dbReference>
<feature type="compositionally biased region" description="Polar residues" evidence="5">
    <location>
        <begin position="259"/>
        <end position="269"/>
    </location>
</feature>
<organism evidence="7 8">
    <name type="scientific">Amanita thiersii Skay4041</name>
    <dbReference type="NCBI Taxonomy" id="703135"/>
    <lineage>
        <taxon>Eukaryota</taxon>
        <taxon>Fungi</taxon>
        <taxon>Dikarya</taxon>
        <taxon>Basidiomycota</taxon>
        <taxon>Agaricomycotina</taxon>
        <taxon>Agaricomycetes</taxon>
        <taxon>Agaricomycetidae</taxon>
        <taxon>Agaricales</taxon>
        <taxon>Pluteineae</taxon>
        <taxon>Amanitaceae</taxon>
        <taxon>Amanita</taxon>
    </lineage>
</organism>
<feature type="compositionally biased region" description="Basic and acidic residues" evidence="5">
    <location>
        <begin position="316"/>
        <end position="326"/>
    </location>
</feature>